<dbReference type="Pfam" id="PF13302">
    <property type="entry name" value="Acetyltransf_3"/>
    <property type="match status" value="1"/>
</dbReference>
<dbReference type="SUPFAM" id="SSF55729">
    <property type="entry name" value="Acyl-CoA N-acyltransferases (Nat)"/>
    <property type="match status" value="1"/>
</dbReference>
<evidence type="ECO:0000313" key="3">
    <source>
        <dbReference type="Proteomes" id="UP001596997"/>
    </source>
</evidence>
<evidence type="ECO:0000313" key="2">
    <source>
        <dbReference type="EMBL" id="MFD0963563.1"/>
    </source>
</evidence>
<dbReference type="Gene3D" id="3.40.630.30">
    <property type="match status" value="1"/>
</dbReference>
<dbReference type="EMBL" id="JBHTJM010000006">
    <property type="protein sequence ID" value="MFD0963563.1"/>
    <property type="molecule type" value="Genomic_DNA"/>
</dbReference>
<name>A0ABW3I1F4_9FLAO</name>
<dbReference type="RefSeq" id="WP_377714400.1">
    <property type="nucleotide sequence ID" value="NZ_JBHTJM010000006.1"/>
</dbReference>
<dbReference type="Proteomes" id="UP001596997">
    <property type="component" value="Unassembled WGS sequence"/>
</dbReference>
<dbReference type="InterPro" id="IPR016181">
    <property type="entry name" value="Acyl_CoA_acyltransferase"/>
</dbReference>
<dbReference type="EC" id="2.3.-.-" evidence="2"/>
<dbReference type="PANTHER" id="PTHR43792:SF16">
    <property type="entry name" value="N-ACETYLTRANSFERASE DOMAIN-CONTAINING PROTEIN"/>
    <property type="match status" value="1"/>
</dbReference>
<dbReference type="InterPro" id="IPR000182">
    <property type="entry name" value="GNAT_dom"/>
</dbReference>
<keyword evidence="2" id="KW-0808">Transferase</keyword>
<dbReference type="PROSITE" id="PS51186">
    <property type="entry name" value="GNAT"/>
    <property type="match status" value="1"/>
</dbReference>
<reference evidence="3" key="1">
    <citation type="journal article" date="2019" name="Int. J. Syst. Evol. Microbiol.">
        <title>The Global Catalogue of Microorganisms (GCM) 10K type strain sequencing project: providing services to taxonomists for standard genome sequencing and annotation.</title>
        <authorList>
            <consortium name="The Broad Institute Genomics Platform"/>
            <consortium name="The Broad Institute Genome Sequencing Center for Infectious Disease"/>
            <person name="Wu L."/>
            <person name="Ma J."/>
        </authorList>
    </citation>
    <scope>NUCLEOTIDE SEQUENCE [LARGE SCALE GENOMIC DNA]</scope>
    <source>
        <strain evidence="3">CCUG 62114</strain>
    </source>
</reference>
<organism evidence="2 3">
    <name type="scientific">Pseudofulvibacter geojedonensis</name>
    <dbReference type="NCBI Taxonomy" id="1123758"/>
    <lineage>
        <taxon>Bacteria</taxon>
        <taxon>Pseudomonadati</taxon>
        <taxon>Bacteroidota</taxon>
        <taxon>Flavobacteriia</taxon>
        <taxon>Flavobacteriales</taxon>
        <taxon>Flavobacteriaceae</taxon>
        <taxon>Pseudofulvibacter</taxon>
    </lineage>
</organism>
<gene>
    <name evidence="2" type="ORF">ACFQ1O_06075</name>
</gene>
<keyword evidence="2" id="KW-0012">Acyltransferase</keyword>
<accession>A0ABW3I1F4</accession>
<dbReference type="PANTHER" id="PTHR43792">
    <property type="entry name" value="GNAT FAMILY, PUTATIVE (AFU_ORTHOLOGUE AFUA_3G00765)-RELATED-RELATED"/>
    <property type="match status" value="1"/>
</dbReference>
<feature type="domain" description="N-acetyltransferase" evidence="1">
    <location>
        <begin position="12"/>
        <end position="180"/>
    </location>
</feature>
<keyword evidence="3" id="KW-1185">Reference proteome</keyword>
<evidence type="ECO:0000259" key="1">
    <source>
        <dbReference type="PROSITE" id="PS51186"/>
    </source>
</evidence>
<comment type="caution">
    <text evidence="2">The sequence shown here is derived from an EMBL/GenBank/DDBJ whole genome shotgun (WGS) entry which is preliminary data.</text>
</comment>
<proteinExistence type="predicted"/>
<protein>
    <submittedName>
        <fullName evidence="2">GNAT family N-acetyltransferase</fullName>
        <ecNumber evidence="2">2.3.-.-</ecNumber>
    </submittedName>
</protein>
<dbReference type="GO" id="GO:0016746">
    <property type="term" value="F:acyltransferase activity"/>
    <property type="evidence" value="ECO:0007669"/>
    <property type="project" value="UniProtKB-KW"/>
</dbReference>
<dbReference type="InterPro" id="IPR051531">
    <property type="entry name" value="N-acetyltransferase"/>
</dbReference>
<sequence>MMPNQPIETERLILRPVENTDLQGMFELDSDPEVHKYLGNMPIKTLDQAQEGIDYLQKQYKERGIARWAVVLKETNEFMGWCGIKYLIESEQMNGVYNVYELGYRFIPKFWGKGYATESAQAWVDYMFKEAGVKSLYAAADIPNKGSVNVLQKVGFKITDEFVFEWKGVKSNCYWLEQHQ</sequence>